<dbReference type="Proteomes" id="UP000053095">
    <property type="component" value="Unassembled WGS sequence"/>
</dbReference>
<evidence type="ECO:0000256" key="8">
    <source>
        <dbReference type="ARBA" id="ARBA00023242"/>
    </source>
</evidence>
<dbReference type="GO" id="GO:0006406">
    <property type="term" value="P:mRNA export from nucleus"/>
    <property type="evidence" value="ECO:0007669"/>
    <property type="project" value="TreeGrafter"/>
</dbReference>
<evidence type="ECO:0000256" key="7">
    <source>
        <dbReference type="ARBA" id="ARBA00023132"/>
    </source>
</evidence>
<proteinExistence type="inferred from homology"/>
<evidence type="ECO:0000256" key="3">
    <source>
        <dbReference type="ARBA" id="ARBA00022448"/>
    </source>
</evidence>
<evidence type="ECO:0000256" key="1">
    <source>
        <dbReference type="ARBA" id="ARBA00004567"/>
    </source>
</evidence>
<keyword evidence="7 9" id="KW-0906">Nuclear pore complex</keyword>
<sequence length="1167" mass="127735">MSFKFPESSPPSTPDKSQSPFSNLSTTPAGAPPSSTRGNSRMGTRTNMSFNESTSTFSQSGGNFGGNDSLFSSISSSDVPSFPNAKSTVFSGFGNFGNKAGGFSAVNGGNNLKVRNRKPHGLSQMTTASEDWEDEEDVDEEEDEEDAEGEDENEYSDEREEEYKDEEGEEEEQDEDEYVDDENEDGNSEGDMEMDATNGFAATQTGFSNSIFKGFGQNPAPAQKRIYSNPNNAKRAKLDEKWATSSPPAAKNTIGPRKTPSEFPAIARKMSSTKASAVTEPGEVVLQTDIYIGALLDKLQENEPDDAEVLALLSEAAAALTDFWGAASEKKREQSGQYRPHDDFGPSEKASGLENATVVASLLLQLHHPRVKGSDRRDRNAANSQNLALVVSTPKTYTPIPKILVDWLNANHLGSLHEMESLQQTSPNPTASPHFWDIIQAGVLRGRFSEIATILRSADFNYARSALEDGFSQPGYRGMQLQAVQKTVNKAIQMLEASPINQDDNWDVIGTDWAAYRKRIQSAQIELQELAEGDKAPQQAGGPRFEASQFGVSTQSFAPYQSGFSFTQTSRMAESRIPWSIYQGISNIYGVILGKSSVIMSVAQDWIEATVGLTAWWDGEEMGNMGVFGNRELATGTDRQDAYLRRLNDCFGEVIDGAETKSRPNPIVKLDVAVTCLFEGNVVGAIKLLQTWSLCIAAAVAEIAHEGGWLETSTANIPGFLNQDDLMVLSYGQNDNAALDQISKDEVLEVYATKLGDREQFEYNGNSRKGWELALEVFSRMEDNKTTRVKVAELLNKIPVDTVQKVDRVITLCIDLGFEDEGRKLAANFGEKVIADGQQHADCDYGLAMICFARARSVRKVKEIANSLIAYSLQQSRAWPPDENLKGQLRTLVQNPKACLSVIAAVDSEAAQIIQFYASGYATLRRFYDLRDEPVLSKGRKAHLRPLARKRAAAEALVAVIRSSADSIYGGLYDPERDSAVLVDSLMALLGEAIPFVTETPSSLSIEQQSNILAAIEDLETVTPRVFAAAQEFFYECLNEYIYETTGEPRKSSPSPRSTTGLKKSASGLTASSSFSLIDSHMADSSITQATNNTMASSGVLVPKPDTSYEYVNPIERGWDWRSGLAESSTVTNGGTAGTEDGYDDIRPDEKLLRVLRLRLAQGMTWR</sequence>
<dbReference type="GO" id="GO:0006606">
    <property type="term" value="P:protein import into nucleus"/>
    <property type="evidence" value="ECO:0007669"/>
    <property type="project" value="TreeGrafter"/>
</dbReference>
<dbReference type="AlphaFoldDB" id="A0A0B8N5Q1"/>
<dbReference type="InterPro" id="IPR011502">
    <property type="entry name" value="Nucleoporin_Nup85"/>
</dbReference>
<keyword evidence="12" id="KW-1185">Reference proteome</keyword>
<gene>
    <name evidence="11" type="ORF">TCE0_050r18323</name>
</gene>
<dbReference type="GO" id="GO:0017056">
    <property type="term" value="F:structural constituent of nuclear pore"/>
    <property type="evidence" value="ECO:0007669"/>
    <property type="project" value="TreeGrafter"/>
</dbReference>
<feature type="compositionally biased region" description="Basic and acidic residues" evidence="10">
    <location>
        <begin position="329"/>
        <end position="346"/>
    </location>
</feature>
<protein>
    <recommendedName>
        <fullName evidence="9">Nuclear pore complex protein Nup85</fullName>
    </recommendedName>
</protein>
<keyword evidence="9" id="KW-0472">Membrane</keyword>
<evidence type="ECO:0000313" key="12">
    <source>
        <dbReference type="Proteomes" id="UP000053095"/>
    </source>
</evidence>
<feature type="region of interest" description="Disordered" evidence="10">
    <location>
        <begin position="1046"/>
        <end position="1066"/>
    </location>
</feature>
<comment type="subcellular location">
    <subcellularLocation>
        <location evidence="1 9">Nucleus</location>
        <location evidence="1 9">Nuclear pore complex</location>
    </subcellularLocation>
</comment>
<organism evidence="11 12">
    <name type="scientific">Talaromyces pinophilus</name>
    <name type="common">Penicillium pinophilum</name>
    <dbReference type="NCBI Taxonomy" id="128442"/>
    <lineage>
        <taxon>Eukaryota</taxon>
        <taxon>Fungi</taxon>
        <taxon>Dikarya</taxon>
        <taxon>Ascomycota</taxon>
        <taxon>Pezizomycotina</taxon>
        <taxon>Eurotiomycetes</taxon>
        <taxon>Eurotiomycetidae</taxon>
        <taxon>Eurotiales</taxon>
        <taxon>Trichocomaceae</taxon>
        <taxon>Talaromyces</taxon>
        <taxon>Talaromyces sect. Talaromyces</taxon>
    </lineage>
</organism>
<dbReference type="GO" id="GO:0045893">
    <property type="term" value="P:positive regulation of DNA-templated transcription"/>
    <property type="evidence" value="ECO:0007669"/>
    <property type="project" value="TreeGrafter"/>
</dbReference>
<feature type="compositionally biased region" description="Low complexity" evidence="10">
    <location>
        <begin position="69"/>
        <end position="81"/>
    </location>
</feature>
<dbReference type="GO" id="GO:0031965">
    <property type="term" value="C:nuclear membrane"/>
    <property type="evidence" value="ECO:0007669"/>
    <property type="project" value="UniProtKB-UniRule"/>
</dbReference>
<keyword evidence="8 9" id="KW-0539">Nucleus</keyword>
<evidence type="ECO:0000256" key="10">
    <source>
        <dbReference type="SAM" id="MobiDB-lite"/>
    </source>
</evidence>
<evidence type="ECO:0000313" key="11">
    <source>
        <dbReference type="EMBL" id="GAM43477.1"/>
    </source>
</evidence>
<feature type="compositionally biased region" description="Low complexity" evidence="10">
    <location>
        <begin position="1052"/>
        <end position="1066"/>
    </location>
</feature>
<dbReference type="EMBL" id="DF933846">
    <property type="protein sequence ID" value="GAM43477.1"/>
    <property type="molecule type" value="Genomic_DNA"/>
</dbReference>
<evidence type="ECO:0000256" key="5">
    <source>
        <dbReference type="ARBA" id="ARBA00022927"/>
    </source>
</evidence>
<comment type="function">
    <text evidence="9">Functions as a component of the nuclear pore complex (NPC).</text>
</comment>
<feature type="compositionally biased region" description="Low complexity" evidence="10">
    <location>
        <begin position="90"/>
        <end position="105"/>
    </location>
</feature>
<accession>A0A0B8N5Q1</accession>
<comment type="subunit">
    <text evidence="9">Component of the nuclear pore complex (NPC).</text>
</comment>
<feature type="compositionally biased region" description="Acidic residues" evidence="10">
    <location>
        <begin position="130"/>
        <end position="194"/>
    </location>
</feature>
<reference evidence="12" key="1">
    <citation type="journal article" date="2015" name="Genome Announc.">
        <title>Draft genome sequence of Talaromyces cellulolyticus strain Y-94, a source of lignocellulosic biomass-degrading enzymes.</title>
        <authorList>
            <person name="Fujii T."/>
            <person name="Koike H."/>
            <person name="Sawayama S."/>
            <person name="Yano S."/>
            <person name="Inoue H."/>
        </authorList>
    </citation>
    <scope>NUCLEOTIDE SEQUENCE [LARGE SCALE GENOMIC DNA]</scope>
    <source>
        <strain evidence="12">Y-94</strain>
    </source>
</reference>
<feature type="region of interest" description="Disordered" evidence="10">
    <location>
        <begin position="1"/>
        <end position="203"/>
    </location>
</feature>
<dbReference type="PANTHER" id="PTHR13373:SF21">
    <property type="entry name" value="NUCLEAR PORE COMPLEX PROTEIN NUP85"/>
    <property type="match status" value="1"/>
</dbReference>
<keyword evidence="3 9" id="KW-0813">Transport</keyword>
<feature type="region of interest" description="Disordered" evidence="10">
    <location>
        <begin position="238"/>
        <end position="262"/>
    </location>
</feature>
<feature type="region of interest" description="Disordered" evidence="10">
    <location>
        <begin position="329"/>
        <end position="350"/>
    </location>
</feature>
<evidence type="ECO:0000256" key="6">
    <source>
        <dbReference type="ARBA" id="ARBA00023010"/>
    </source>
</evidence>
<dbReference type="Pfam" id="PF07575">
    <property type="entry name" value="Nucleopor_Nup85"/>
    <property type="match status" value="1"/>
</dbReference>
<keyword evidence="4 9" id="KW-0509">mRNA transport</keyword>
<keyword evidence="6 9" id="KW-0811">Translocation</keyword>
<name>A0A0B8N5Q1_TALPI</name>
<evidence type="ECO:0000256" key="4">
    <source>
        <dbReference type="ARBA" id="ARBA00022816"/>
    </source>
</evidence>
<comment type="similarity">
    <text evidence="2 9">Belongs to the nucleoporin Nup85 family.</text>
</comment>
<dbReference type="GO" id="GO:0031080">
    <property type="term" value="C:nuclear pore outer ring"/>
    <property type="evidence" value="ECO:0007669"/>
    <property type="project" value="TreeGrafter"/>
</dbReference>
<evidence type="ECO:0000256" key="9">
    <source>
        <dbReference type="RuleBase" id="RU365073"/>
    </source>
</evidence>
<feature type="compositionally biased region" description="Polar residues" evidence="10">
    <location>
        <begin position="14"/>
        <end position="61"/>
    </location>
</feature>
<evidence type="ECO:0000256" key="2">
    <source>
        <dbReference type="ARBA" id="ARBA00005573"/>
    </source>
</evidence>
<dbReference type="PANTHER" id="PTHR13373">
    <property type="entry name" value="FROUNT PROTEIN-RELATED"/>
    <property type="match status" value="1"/>
</dbReference>
<keyword evidence="5 9" id="KW-0653">Protein transport</keyword>